<dbReference type="RefSeq" id="WP_204608968.1">
    <property type="nucleotide sequence ID" value="NZ_BAAAJX010000002.1"/>
</dbReference>
<evidence type="ECO:0000256" key="1">
    <source>
        <dbReference type="SAM" id="MobiDB-lite"/>
    </source>
</evidence>
<proteinExistence type="predicted"/>
<accession>A0ABP4K074</accession>
<dbReference type="Proteomes" id="UP001501742">
    <property type="component" value="Unassembled WGS sequence"/>
</dbReference>
<feature type="region of interest" description="Disordered" evidence="1">
    <location>
        <begin position="192"/>
        <end position="225"/>
    </location>
</feature>
<dbReference type="PROSITE" id="PS51257">
    <property type="entry name" value="PROKAR_LIPOPROTEIN"/>
    <property type="match status" value="1"/>
</dbReference>
<protein>
    <recommendedName>
        <fullName evidence="4">Lipoprotein</fullName>
    </recommendedName>
</protein>
<organism evidence="2 3">
    <name type="scientific">Curtobacterium herbarum</name>
    <dbReference type="NCBI Taxonomy" id="150122"/>
    <lineage>
        <taxon>Bacteria</taxon>
        <taxon>Bacillati</taxon>
        <taxon>Actinomycetota</taxon>
        <taxon>Actinomycetes</taxon>
        <taxon>Micrococcales</taxon>
        <taxon>Microbacteriaceae</taxon>
        <taxon>Curtobacterium</taxon>
    </lineage>
</organism>
<sequence length="225" mass="24782">MTAWTRTLRAIGAVLLTVGLTAGCTSGEGTVEHDAAGLTRQEVAALSLQDEFDRYREHYRTMQQVLADAQRQLSDGEWHWNGGDDIPQIGGVGMRPLAGADTHNTYALESSRSWDPEGAHGSRSDLEPLIDYFAANGWRHHVERITDTYYLDGYTDDGWRIQYLVQPSGHYSLDVVSGLFWTNDADALSEAVGGRAGGRHPSSSRPGEYPEPPTWESPIISPPKI</sequence>
<dbReference type="EMBL" id="BAAAJX010000002">
    <property type="protein sequence ID" value="GAA1492112.1"/>
    <property type="molecule type" value="Genomic_DNA"/>
</dbReference>
<reference evidence="3" key="1">
    <citation type="journal article" date="2019" name="Int. J. Syst. Evol. Microbiol.">
        <title>The Global Catalogue of Microorganisms (GCM) 10K type strain sequencing project: providing services to taxonomists for standard genome sequencing and annotation.</title>
        <authorList>
            <consortium name="The Broad Institute Genomics Platform"/>
            <consortium name="The Broad Institute Genome Sequencing Center for Infectious Disease"/>
            <person name="Wu L."/>
            <person name="Ma J."/>
        </authorList>
    </citation>
    <scope>NUCLEOTIDE SEQUENCE [LARGE SCALE GENOMIC DNA]</scope>
    <source>
        <strain evidence="3">JCM 12140</strain>
    </source>
</reference>
<feature type="compositionally biased region" description="Pro residues" evidence="1">
    <location>
        <begin position="209"/>
        <end position="225"/>
    </location>
</feature>
<name>A0ABP4K074_9MICO</name>
<gene>
    <name evidence="2" type="ORF">GCM10009627_04580</name>
</gene>
<evidence type="ECO:0000313" key="3">
    <source>
        <dbReference type="Proteomes" id="UP001501742"/>
    </source>
</evidence>
<keyword evidence="3" id="KW-1185">Reference proteome</keyword>
<evidence type="ECO:0000313" key="2">
    <source>
        <dbReference type="EMBL" id="GAA1492112.1"/>
    </source>
</evidence>
<evidence type="ECO:0008006" key="4">
    <source>
        <dbReference type="Google" id="ProtNLM"/>
    </source>
</evidence>
<comment type="caution">
    <text evidence="2">The sequence shown here is derived from an EMBL/GenBank/DDBJ whole genome shotgun (WGS) entry which is preliminary data.</text>
</comment>